<comment type="subunit">
    <text evidence="7">Component of the small nucleolar ribonucleoprotein particles containing H/ACA-type snoRNAs (H/ACA snoRNPs).</text>
</comment>
<dbReference type="GO" id="GO:0006364">
    <property type="term" value="P:rRNA processing"/>
    <property type="evidence" value="ECO:0007669"/>
    <property type="project" value="UniProtKB-KW"/>
</dbReference>
<dbReference type="GO" id="GO:0005730">
    <property type="term" value="C:nucleolus"/>
    <property type="evidence" value="ECO:0007669"/>
    <property type="project" value="UniProtKB-SubCell"/>
</dbReference>
<organism evidence="9 10">
    <name type="scientific">Phytophthora megakarya</name>
    <dbReference type="NCBI Taxonomy" id="4795"/>
    <lineage>
        <taxon>Eukaryota</taxon>
        <taxon>Sar</taxon>
        <taxon>Stramenopiles</taxon>
        <taxon>Oomycota</taxon>
        <taxon>Peronosporomycetes</taxon>
        <taxon>Peronosporales</taxon>
        <taxon>Peronosporaceae</taxon>
        <taxon>Phytophthora</taxon>
    </lineage>
</organism>
<dbReference type="Proteomes" id="UP000198211">
    <property type="component" value="Unassembled WGS sequence"/>
</dbReference>
<dbReference type="STRING" id="4795.A0A225UGK4"/>
<dbReference type="InterPro" id="IPR007504">
    <property type="entry name" value="H/ACA_rnp_Gar1/Naf1"/>
</dbReference>
<dbReference type="InterPro" id="IPR040309">
    <property type="entry name" value="Naf1"/>
</dbReference>
<dbReference type="PANTHER" id="PTHR31633">
    <property type="entry name" value="H/ACA RIBONUCLEOPROTEIN COMPLEX NON-CORE SUBUNIT NAF1"/>
    <property type="match status" value="1"/>
</dbReference>
<dbReference type="Pfam" id="PF04410">
    <property type="entry name" value="Gar1"/>
    <property type="match status" value="1"/>
</dbReference>
<keyword evidence="4" id="KW-0597">Phosphoprotein</keyword>
<comment type="similarity">
    <text evidence="1">Belongs to the NAF1 family.</text>
</comment>
<evidence type="ECO:0000313" key="10">
    <source>
        <dbReference type="Proteomes" id="UP000198211"/>
    </source>
</evidence>
<dbReference type="SUPFAM" id="SSF50447">
    <property type="entry name" value="Translation proteins"/>
    <property type="match status" value="1"/>
</dbReference>
<sequence length="217" mass="23261">MDAQQSNEPVSDLDIAAQHADAELHSVTAQFASSTTVSEVPKTPMVAVVTNDDESDSDSSEDEDETPVEKKEESADDTAKKEKENESSGESDAEGEDPAKLRAEIEAAIEKEDNKTGGPLTTEHEVATVPVREPKVELTADCPIAQCGSILNVSIPGLMMTIKSNPKTKPLDEGSVLCLEDRTVIGCVDEVFGPVLMPMYLVRFENAAKMPEQAAVN</sequence>
<feature type="non-terminal residue" evidence="9">
    <location>
        <position position="217"/>
    </location>
</feature>
<evidence type="ECO:0000256" key="4">
    <source>
        <dbReference type="ARBA" id="ARBA00022553"/>
    </source>
</evidence>
<comment type="subcellular location">
    <subcellularLocation>
        <location evidence="7">Nucleus</location>
        <location evidence="7">Nucleolus</location>
    </subcellularLocation>
</comment>
<dbReference type="EMBL" id="NBNE01018784">
    <property type="protein sequence ID" value="OWY92113.1"/>
    <property type="molecule type" value="Genomic_DNA"/>
</dbReference>
<evidence type="ECO:0000313" key="9">
    <source>
        <dbReference type="EMBL" id="OWY92113.1"/>
    </source>
</evidence>
<evidence type="ECO:0000256" key="6">
    <source>
        <dbReference type="ARBA" id="ARBA00023242"/>
    </source>
</evidence>
<comment type="caution">
    <text evidence="9">The sequence shown here is derived from an EMBL/GenBank/DDBJ whole genome shotgun (WGS) entry which is preliminary data.</text>
</comment>
<proteinExistence type="inferred from homology"/>
<evidence type="ECO:0000256" key="8">
    <source>
        <dbReference type="SAM" id="MobiDB-lite"/>
    </source>
</evidence>
<dbReference type="GO" id="GO:0000493">
    <property type="term" value="P:box H/ACA snoRNP assembly"/>
    <property type="evidence" value="ECO:0007669"/>
    <property type="project" value="InterPro"/>
</dbReference>
<feature type="compositionally biased region" description="Basic and acidic residues" evidence="8">
    <location>
        <begin position="67"/>
        <end position="86"/>
    </location>
</feature>
<feature type="compositionally biased region" description="Acidic residues" evidence="8">
    <location>
        <begin position="51"/>
        <end position="66"/>
    </location>
</feature>
<dbReference type="AlphaFoldDB" id="A0A225UGK4"/>
<dbReference type="OrthoDB" id="21550at2759"/>
<protein>
    <recommendedName>
        <fullName evidence="7">H/ACA ribonucleoprotein complex subunit</fullName>
    </recommendedName>
</protein>
<keyword evidence="2 7" id="KW-0690">Ribosome biogenesis</keyword>
<reference evidence="10" key="1">
    <citation type="submission" date="2017-03" db="EMBL/GenBank/DDBJ databases">
        <title>Phytopthora megakarya and P. palmivora, two closely related causual agents of cacao black pod achieved similar genome size and gene model numbers by different mechanisms.</title>
        <authorList>
            <person name="Ali S."/>
            <person name="Shao J."/>
            <person name="Larry D.J."/>
            <person name="Kronmiller B."/>
            <person name="Shen D."/>
            <person name="Strem M.D."/>
            <person name="Melnick R.L."/>
            <person name="Guiltinan M.J."/>
            <person name="Tyler B.M."/>
            <person name="Meinhardt L.W."/>
            <person name="Bailey B.A."/>
        </authorList>
    </citation>
    <scope>NUCLEOTIDE SEQUENCE [LARGE SCALE GENOMIC DNA]</scope>
    <source>
        <strain evidence="10">zdho120</strain>
    </source>
</reference>
<feature type="region of interest" description="Disordered" evidence="8">
    <location>
        <begin position="31"/>
        <end position="99"/>
    </location>
</feature>
<keyword evidence="7 9" id="KW-0687">Ribonucleoprotein</keyword>
<evidence type="ECO:0000256" key="1">
    <source>
        <dbReference type="ARBA" id="ARBA00009801"/>
    </source>
</evidence>
<dbReference type="GO" id="GO:0003723">
    <property type="term" value="F:RNA binding"/>
    <property type="evidence" value="ECO:0007669"/>
    <property type="project" value="UniProtKB-KW"/>
</dbReference>
<keyword evidence="5 7" id="KW-0694">RNA-binding</keyword>
<evidence type="ECO:0000256" key="3">
    <source>
        <dbReference type="ARBA" id="ARBA00022552"/>
    </source>
</evidence>
<comment type="similarity">
    <text evidence="7">Belongs to the GAR1 family.</text>
</comment>
<evidence type="ECO:0000256" key="5">
    <source>
        <dbReference type="ARBA" id="ARBA00022884"/>
    </source>
</evidence>
<dbReference type="GO" id="GO:0001522">
    <property type="term" value="P:pseudouridine synthesis"/>
    <property type="evidence" value="ECO:0007669"/>
    <property type="project" value="InterPro"/>
</dbReference>
<comment type="function">
    <text evidence="7">Required for ribosome biogenesis. Part of a complex which catalyzes pseudouridylation of rRNA. This involves the isomerization of uridine such that the ribose is subsequently attached to C5, instead of the normal N1. Pseudouridine ("psi") residues may serve to stabilize the conformation of rRNAs.</text>
</comment>
<gene>
    <name evidence="9" type="ORF">PHMEG_00039017</name>
</gene>
<keyword evidence="6 7" id="KW-0539">Nucleus</keyword>
<keyword evidence="3 7" id="KW-0698">rRNA processing</keyword>
<dbReference type="Gene3D" id="2.40.10.230">
    <property type="entry name" value="Probable tRNA pseudouridine synthase domain"/>
    <property type="match status" value="1"/>
</dbReference>
<dbReference type="InterPro" id="IPR009000">
    <property type="entry name" value="Transl_B-barrel_sf"/>
</dbReference>
<evidence type="ECO:0000256" key="7">
    <source>
        <dbReference type="RuleBase" id="RU364004"/>
    </source>
</evidence>
<feature type="compositionally biased region" description="Acidic residues" evidence="8">
    <location>
        <begin position="87"/>
        <end position="96"/>
    </location>
</feature>
<dbReference type="InterPro" id="IPR038664">
    <property type="entry name" value="Gar1/Naf1_Cbf5-bd_sf"/>
</dbReference>
<dbReference type="GO" id="GO:0005732">
    <property type="term" value="C:sno(s)RNA-containing ribonucleoprotein complex"/>
    <property type="evidence" value="ECO:0007669"/>
    <property type="project" value="InterPro"/>
</dbReference>
<name>A0A225UGK4_9STRA</name>
<keyword evidence="10" id="KW-1185">Reference proteome</keyword>
<accession>A0A225UGK4</accession>
<evidence type="ECO:0000256" key="2">
    <source>
        <dbReference type="ARBA" id="ARBA00022517"/>
    </source>
</evidence>
<dbReference type="PANTHER" id="PTHR31633:SF1">
    <property type="entry name" value="H_ACA RIBONUCLEOPROTEIN COMPLEX NON-CORE SUBUNIT NAF1"/>
    <property type="match status" value="1"/>
</dbReference>